<dbReference type="Proteomes" id="UP000596661">
    <property type="component" value="Chromosome 6"/>
</dbReference>
<dbReference type="EnsemblPlants" id="evm.model.06.2070">
    <property type="protein sequence ID" value="cds.evm.model.06.2070"/>
    <property type="gene ID" value="evm.TU.06.2070"/>
</dbReference>
<feature type="region of interest" description="Disordered" evidence="1">
    <location>
        <begin position="1"/>
        <end position="23"/>
    </location>
</feature>
<evidence type="ECO:0000313" key="2">
    <source>
        <dbReference type="EnsemblPlants" id="cds.evm.model.06.2070"/>
    </source>
</evidence>
<protein>
    <submittedName>
        <fullName evidence="2">Uncharacterized protein</fullName>
    </submittedName>
</protein>
<sequence length="324" mass="37732">MNTQSSITTPSNRGPTQQAASTKIPYREVNYERASKRTQTQKCGFMGSPSNVEWSHVREVSFERVNFNNAGNQSRPWDSLPDLMILGHPVNLQKVKDLQWSRTQKLYHESEEYEIRRVKSSKLLHMHKYFCDERGAWCRYFACGPDGSSQYSTTSKRSRDDSIFMRDKTPQFPARLQDQVTTTRPRSINIFDRLGRKKNLQSDTSKKRPVDMHITTLDVCKTEFDTLAILVNSIIAPKKTKFELEHERCSPLSDQVKALEIPLKFKNPVWHPHTAMLPKIAQQWYLKLSPGYINSWGRLKEEFYNQFSPLRHRPIKPNDLVGIK</sequence>
<keyword evidence="3" id="KW-1185">Reference proteome</keyword>
<reference evidence="2" key="1">
    <citation type="submission" date="2018-11" db="EMBL/GenBank/DDBJ databases">
        <authorList>
            <person name="Grassa J C."/>
        </authorList>
    </citation>
    <scope>NUCLEOTIDE SEQUENCE [LARGE SCALE GENOMIC DNA]</scope>
</reference>
<organism evidence="2 3">
    <name type="scientific">Cannabis sativa</name>
    <name type="common">Hemp</name>
    <name type="synonym">Marijuana</name>
    <dbReference type="NCBI Taxonomy" id="3483"/>
    <lineage>
        <taxon>Eukaryota</taxon>
        <taxon>Viridiplantae</taxon>
        <taxon>Streptophyta</taxon>
        <taxon>Embryophyta</taxon>
        <taxon>Tracheophyta</taxon>
        <taxon>Spermatophyta</taxon>
        <taxon>Magnoliopsida</taxon>
        <taxon>eudicotyledons</taxon>
        <taxon>Gunneridae</taxon>
        <taxon>Pentapetalae</taxon>
        <taxon>rosids</taxon>
        <taxon>fabids</taxon>
        <taxon>Rosales</taxon>
        <taxon>Cannabaceae</taxon>
        <taxon>Cannabis</taxon>
    </lineage>
</organism>
<evidence type="ECO:0000313" key="3">
    <source>
        <dbReference type="Proteomes" id="UP000596661"/>
    </source>
</evidence>
<dbReference type="AlphaFoldDB" id="A0A803PWX6"/>
<accession>A0A803PWX6</accession>
<dbReference type="EMBL" id="UZAU01000623">
    <property type="status" value="NOT_ANNOTATED_CDS"/>
    <property type="molecule type" value="Genomic_DNA"/>
</dbReference>
<feature type="compositionally biased region" description="Polar residues" evidence="1">
    <location>
        <begin position="1"/>
        <end position="21"/>
    </location>
</feature>
<proteinExistence type="predicted"/>
<evidence type="ECO:0000256" key="1">
    <source>
        <dbReference type="SAM" id="MobiDB-lite"/>
    </source>
</evidence>
<dbReference type="Gramene" id="evm.model.06.2070">
    <property type="protein sequence ID" value="cds.evm.model.06.2070"/>
    <property type="gene ID" value="evm.TU.06.2070"/>
</dbReference>
<reference evidence="2" key="2">
    <citation type="submission" date="2021-03" db="UniProtKB">
        <authorList>
            <consortium name="EnsemblPlants"/>
        </authorList>
    </citation>
    <scope>IDENTIFICATION</scope>
</reference>
<name>A0A803PWX6_CANSA</name>